<evidence type="ECO:0000256" key="1">
    <source>
        <dbReference type="SAM" id="Phobius"/>
    </source>
</evidence>
<feature type="transmembrane region" description="Helical" evidence="1">
    <location>
        <begin position="1467"/>
        <end position="1487"/>
    </location>
</feature>
<feature type="transmembrane region" description="Helical" evidence="1">
    <location>
        <begin position="1396"/>
        <end position="1416"/>
    </location>
</feature>
<dbReference type="Proteomes" id="UP000604046">
    <property type="component" value="Unassembled WGS sequence"/>
</dbReference>
<feature type="transmembrane region" description="Helical" evidence="1">
    <location>
        <begin position="1680"/>
        <end position="1702"/>
    </location>
</feature>
<protein>
    <submittedName>
        <fullName evidence="3">PmpB protein</fullName>
    </submittedName>
</protein>
<keyword evidence="1" id="KW-0472">Membrane</keyword>
<dbReference type="PANTHER" id="PTHR11319:SF35">
    <property type="entry name" value="OUTER MEMBRANE PROTEIN PMPC-RELATED"/>
    <property type="match status" value="1"/>
</dbReference>
<feature type="transmembrane region" description="Helical" evidence="1">
    <location>
        <begin position="288"/>
        <end position="307"/>
    </location>
</feature>
<feature type="transmembrane region" description="Helical" evidence="1">
    <location>
        <begin position="1649"/>
        <end position="1668"/>
    </location>
</feature>
<dbReference type="OrthoDB" id="444304at2759"/>
<feature type="transmembrane region" description="Helical" evidence="1">
    <location>
        <begin position="37"/>
        <end position="56"/>
    </location>
</feature>
<name>A0A812SVP0_9DINO</name>
<evidence type="ECO:0000256" key="2">
    <source>
        <dbReference type="SAM" id="SignalP"/>
    </source>
</evidence>
<evidence type="ECO:0000313" key="4">
    <source>
        <dbReference type="Proteomes" id="UP000604046"/>
    </source>
</evidence>
<feature type="chain" id="PRO_5032409891" evidence="2">
    <location>
        <begin position="25"/>
        <end position="1718"/>
    </location>
</feature>
<dbReference type="PANTHER" id="PTHR11319">
    <property type="entry name" value="G PROTEIN-COUPLED RECEPTOR-RELATED"/>
    <property type="match status" value="1"/>
</dbReference>
<feature type="transmembrane region" description="Helical" evidence="1">
    <location>
        <begin position="1364"/>
        <end position="1384"/>
    </location>
</feature>
<keyword evidence="2" id="KW-0732">Signal</keyword>
<feature type="transmembrane region" description="Helical" evidence="1">
    <location>
        <begin position="113"/>
        <end position="132"/>
    </location>
</feature>
<accession>A0A812SVP0</accession>
<organism evidence="3 4">
    <name type="scientific">Symbiodinium natans</name>
    <dbReference type="NCBI Taxonomy" id="878477"/>
    <lineage>
        <taxon>Eukaryota</taxon>
        <taxon>Sar</taxon>
        <taxon>Alveolata</taxon>
        <taxon>Dinophyceae</taxon>
        <taxon>Suessiales</taxon>
        <taxon>Symbiodiniaceae</taxon>
        <taxon>Symbiodinium</taxon>
    </lineage>
</organism>
<dbReference type="EMBL" id="CAJNDS010002481">
    <property type="protein sequence ID" value="CAE7493499.1"/>
    <property type="molecule type" value="Genomic_DNA"/>
</dbReference>
<gene>
    <name evidence="3" type="primary">pmpB</name>
    <name evidence="3" type="ORF">SNAT2548_LOCUS27651</name>
</gene>
<feature type="transmembrane region" description="Helical" evidence="1">
    <location>
        <begin position="328"/>
        <end position="346"/>
    </location>
</feature>
<feature type="non-terminal residue" evidence="3">
    <location>
        <position position="1718"/>
    </location>
</feature>
<reference evidence="3" key="1">
    <citation type="submission" date="2021-02" db="EMBL/GenBank/DDBJ databases">
        <authorList>
            <person name="Dougan E. K."/>
            <person name="Rhodes N."/>
            <person name="Thang M."/>
            <person name="Chan C."/>
        </authorList>
    </citation>
    <scope>NUCLEOTIDE SEQUENCE</scope>
</reference>
<dbReference type="SUPFAM" id="SSF51126">
    <property type="entry name" value="Pectin lyase-like"/>
    <property type="match status" value="1"/>
</dbReference>
<sequence length="1718" mass="181219">AAQWAIFLSQRVVLFVLAATSALGAKRAGDLKQSSVYLNQLMAFATISTAIMAAVMQTQTAKDMKSDTVHFLFNATMAVAETSSGQGSLGTASSQCLLSYLGYGKRGSHLLDVAARLHGAVAAVLVALLSLAKDSRAALIAGLNCFLPSIAADFGKYLVCQGPNSRFRLEPDDGSGFQGLECPFLPSGPRILGAAQVLGGFALCFGAALWTWPPDPLPSHVVFLTSKYKPEHALFETERLVRKMLLTFIGAFLPIASSPALQMTGLGAVILTSLLSYTAFHPYNTPEWIEIILLSTAMYMIVSVSGLPPAGKLANEFHWGHSVRTQQAIIITTAAVAGISMSARVVTELLKVAAWGHDVFGAPVLLASWQRLGAFQLARLMSGNANAEANASELEVKDVQSRGQMKSWLSHEQAGLPPCDDTLPVDGSSTVDSALTLSACTWRASGVQVTLGAPLTFRGDLVLQGELQITGAKELDRPCITVLGNLTLVDARVSFIDCVQKDNDKDDTKKEASGLEMENGGVLFVQEDLSAFNSSIAFKNCRAYSGKGGGLHAKNFLLEQSKADFDNCTAPLSGYRGRGGGAYIEETFRMNANSSATFRGCSAMHGGGLRAKSFHLEQSKAEFDSCKAKFNYIGGGGGAYIEETFRMNANSSATFRGCSGAHGGGLRAESFLLEQSNADFDNCSGGGADVVETFRMNANSSATFRGCSDNLFSFACVEQTETTCADARCNVAWACWANACSCRAEACGLLKVASCLVAIVVVWGQWETLQGIGMHWVFGDVRHLPVARSFVVFSFFEAGEGGGLFAKSFLLEQSKADFDNCTRSGESGFGGGANIEEAFRMNANSSASFRGCSARGGGGLRAQSFLLEQSKADFDNCTASGFGGGAHIEEAFLLNANGSASFRGCSAVGGGGLRAQSFLLEQSKADFDNCTASGHRGSGGGAYVEEAFRINASSSASFRGCSARDGGGLRAQSFLLEQSKADFDNCTASGTDGGGARIEKAFRMNVNSSATFQGCFGRHGGGLHVENFLQAAESTAEFDNCTAQGFGGGLYANSYFQAGNSSAQFERCVAKLGGGLCTFQLASNGSMLFGRCEADEGGGIYVGDGGNVHHNGNLSFEECNAWNFGGGISSKAGTGRFRDLLFKRCTAGAFAAAFTAGVNDADVHVKELSLLESGASNVKDIIVAGALTIDSAELRTSSTFGTYISAQSLVLAGVMDCTNTTTCVFYANTTRATGFRCPVGMGVVDHEALHDFGCLACEPGTTQIFNGSNRSCSACPDGARECLAGRLKLEPGLMVEQTNVSHTLHCPSEAACPGGQLPQGTAMCEAGYEGRGCANCRKGFAMGDSSVLSCTACSDETRVQAAQWAIFLSQRVVLFVLAATSALGSKRAGDLKQSSVYLNQLMAFATISTAIMAAVMQTQTAKDMKSDTVHFLFNATMAVAETSSGQGSVGTASSQCLLSYLGYGTTLWGSHLLDVAVAAVLVALLSLAKDGRAALIAGLNCFLPSIAADFGKYLVCFRLERDDGSGFQGLECPFLPSGSPIVGAAQVLGGFALCFGAALWTWLRLSRSTEDPLPSHVVFLTSKYKPEHALFETERLVRKMLLTFIGAFLPIASSPALQMTGLGAVILTSLISYMAFNPYHTPEWNRIEIILLSTAMYMIVSVSGLLANEFHWGHSVRTQQAIIITTAAVAGVASISMSARVVTELLREHFQTARQEGK</sequence>
<evidence type="ECO:0000313" key="3">
    <source>
        <dbReference type="EMBL" id="CAE7493499.1"/>
    </source>
</evidence>
<feature type="signal peptide" evidence="2">
    <location>
        <begin position="1"/>
        <end position="24"/>
    </location>
</feature>
<dbReference type="InterPro" id="IPR011050">
    <property type="entry name" value="Pectin_lyase_fold/virulence"/>
</dbReference>
<feature type="transmembrane region" description="Helical" evidence="1">
    <location>
        <begin position="1541"/>
        <end position="1563"/>
    </location>
</feature>
<keyword evidence="1" id="KW-0812">Transmembrane</keyword>
<proteinExistence type="predicted"/>
<keyword evidence="4" id="KW-1185">Reference proteome</keyword>
<comment type="caution">
    <text evidence="3">The sequence shown here is derived from an EMBL/GenBank/DDBJ whole genome shotgun (WGS) entry which is preliminary data.</text>
</comment>
<keyword evidence="1" id="KW-1133">Transmembrane helix</keyword>
<feature type="transmembrane region" description="Helical" evidence="1">
    <location>
        <begin position="1494"/>
        <end position="1515"/>
    </location>
</feature>